<dbReference type="Proteomes" id="UP000268623">
    <property type="component" value="Unassembled WGS sequence"/>
</dbReference>
<evidence type="ECO:0000313" key="2">
    <source>
        <dbReference type="Proteomes" id="UP000268623"/>
    </source>
</evidence>
<dbReference type="RefSeq" id="WP_123175326.1">
    <property type="nucleotide sequence ID" value="NZ_QWDD01000001.1"/>
</dbReference>
<keyword evidence="2" id="KW-1185">Reference proteome</keyword>
<dbReference type="OrthoDB" id="7998904at2"/>
<accession>A0A3M9XR23</accession>
<comment type="caution">
    <text evidence="1">The sequence shown here is derived from an EMBL/GenBank/DDBJ whole genome shotgun (WGS) entry which is preliminary data.</text>
</comment>
<reference evidence="1 2" key="1">
    <citation type="submission" date="2018-08" db="EMBL/GenBank/DDBJ databases">
        <title>Genome sequence of Methylocystis hirsuta CSC1, a methanotroph able to accumulate PHAs.</title>
        <authorList>
            <person name="Bordel S."/>
            <person name="Rodriguez E."/>
            <person name="Gancedo J."/>
            <person name="Munoz R."/>
        </authorList>
    </citation>
    <scope>NUCLEOTIDE SEQUENCE [LARGE SCALE GENOMIC DNA]</scope>
    <source>
        <strain evidence="1 2">CSC1</strain>
    </source>
</reference>
<dbReference type="AlphaFoldDB" id="A0A3M9XR23"/>
<gene>
    <name evidence="1" type="ORF">D1O30_06870</name>
</gene>
<proteinExistence type="predicted"/>
<dbReference type="EMBL" id="QWDD01000001">
    <property type="protein sequence ID" value="RNJ49360.1"/>
    <property type="molecule type" value="Genomic_DNA"/>
</dbReference>
<sequence length="103" mass="11539">MSNTVPLRKALETHKGLVKELVLNEPTARPFIKYGEPFIMRFGNDGMKEVSFDNKAVIGFLVDMTGHDELVLEGLSARDYTEVRTKLVNMLQESTGAENPIDL</sequence>
<protein>
    <submittedName>
        <fullName evidence="1">Uncharacterized protein</fullName>
    </submittedName>
</protein>
<organism evidence="1 2">
    <name type="scientific">Methylocystis hirsuta</name>
    <dbReference type="NCBI Taxonomy" id="369798"/>
    <lineage>
        <taxon>Bacteria</taxon>
        <taxon>Pseudomonadati</taxon>
        <taxon>Pseudomonadota</taxon>
        <taxon>Alphaproteobacteria</taxon>
        <taxon>Hyphomicrobiales</taxon>
        <taxon>Methylocystaceae</taxon>
        <taxon>Methylocystis</taxon>
    </lineage>
</organism>
<evidence type="ECO:0000313" key="1">
    <source>
        <dbReference type="EMBL" id="RNJ49360.1"/>
    </source>
</evidence>
<name>A0A3M9XR23_9HYPH</name>